<evidence type="ECO:0000313" key="1">
    <source>
        <dbReference type="Proteomes" id="UP000095283"/>
    </source>
</evidence>
<name>A0A1I7XVM9_HETBA</name>
<organism evidence="1 2">
    <name type="scientific">Heterorhabditis bacteriophora</name>
    <name type="common">Entomopathogenic nematode worm</name>
    <dbReference type="NCBI Taxonomy" id="37862"/>
    <lineage>
        <taxon>Eukaryota</taxon>
        <taxon>Metazoa</taxon>
        <taxon>Ecdysozoa</taxon>
        <taxon>Nematoda</taxon>
        <taxon>Chromadorea</taxon>
        <taxon>Rhabditida</taxon>
        <taxon>Rhabditina</taxon>
        <taxon>Rhabditomorpha</taxon>
        <taxon>Strongyloidea</taxon>
        <taxon>Heterorhabditidae</taxon>
        <taxon>Heterorhabditis</taxon>
    </lineage>
</organism>
<proteinExistence type="predicted"/>
<dbReference type="WBParaSite" id="Hba_21432">
    <property type="protein sequence ID" value="Hba_21432"/>
    <property type="gene ID" value="Hba_21432"/>
</dbReference>
<evidence type="ECO:0000313" key="2">
    <source>
        <dbReference type="WBParaSite" id="Hba_21432"/>
    </source>
</evidence>
<dbReference type="AlphaFoldDB" id="A0A1I7XVM9"/>
<keyword evidence="1" id="KW-1185">Reference proteome</keyword>
<reference evidence="2" key="1">
    <citation type="submission" date="2016-11" db="UniProtKB">
        <authorList>
            <consortium name="WormBaseParasite"/>
        </authorList>
    </citation>
    <scope>IDENTIFICATION</scope>
</reference>
<protein>
    <submittedName>
        <fullName evidence="2">DDE_Tnp_1_7 domain-containing protein</fullName>
    </submittedName>
</protein>
<dbReference type="Proteomes" id="UP000095283">
    <property type="component" value="Unplaced"/>
</dbReference>
<accession>A0A1I7XVM9</accession>
<sequence>MNECKAVVAKWVKGQYINLYIAVKARYLRKIKWKVLKTPVNIQKKRIKLFAGWTDSQKLDGEELNIAAIRTNSTVVVLVLMEAVISVDEEFNARRLQPTMTGGNDFMLVWICCQTNGVVSYMTWEYEQ</sequence>